<evidence type="ECO:0000256" key="3">
    <source>
        <dbReference type="ARBA" id="ARBA00022448"/>
    </source>
</evidence>
<keyword evidence="3" id="KW-0813">Transport</keyword>
<evidence type="ECO:0000256" key="7">
    <source>
        <dbReference type="ARBA" id="ARBA00023136"/>
    </source>
</evidence>
<organism evidence="9 10">
    <name type="scientific">Gordoniibacillus kamchatkensis</name>
    <dbReference type="NCBI Taxonomy" id="1590651"/>
    <lineage>
        <taxon>Bacteria</taxon>
        <taxon>Bacillati</taxon>
        <taxon>Bacillota</taxon>
        <taxon>Bacilli</taxon>
        <taxon>Bacillales</taxon>
        <taxon>Paenibacillaceae</taxon>
        <taxon>Gordoniibacillus</taxon>
    </lineage>
</organism>
<comment type="subcellular location">
    <subcellularLocation>
        <location evidence="1">Membrane</location>
        <topology evidence="1">Multi-pass membrane protein</topology>
    </subcellularLocation>
</comment>
<proteinExistence type="inferred from homology"/>
<evidence type="ECO:0000313" key="10">
    <source>
        <dbReference type="Proteomes" id="UP000031967"/>
    </source>
</evidence>
<feature type="transmembrane region" description="Helical" evidence="8">
    <location>
        <begin position="337"/>
        <end position="354"/>
    </location>
</feature>
<feature type="transmembrane region" description="Helical" evidence="8">
    <location>
        <begin position="140"/>
        <end position="161"/>
    </location>
</feature>
<dbReference type="PANTHER" id="PTHR34975:SF2">
    <property type="entry name" value="SPORE GERMINATION PROTEIN A2"/>
    <property type="match status" value="1"/>
</dbReference>
<evidence type="ECO:0000256" key="8">
    <source>
        <dbReference type="SAM" id="Phobius"/>
    </source>
</evidence>
<evidence type="ECO:0000256" key="5">
    <source>
        <dbReference type="ARBA" id="ARBA00022692"/>
    </source>
</evidence>
<dbReference type="NCBIfam" id="TIGR00912">
    <property type="entry name" value="2A0309"/>
    <property type="match status" value="1"/>
</dbReference>
<comment type="caution">
    <text evidence="9">The sequence shown here is derived from an EMBL/GenBank/DDBJ whole genome shotgun (WGS) entry which is preliminary data.</text>
</comment>
<feature type="transmembrane region" description="Helical" evidence="8">
    <location>
        <begin position="6"/>
        <end position="27"/>
    </location>
</feature>
<feature type="transmembrane region" description="Helical" evidence="8">
    <location>
        <begin position="39"/>
        <end position="58"/>
    </location>
</feature>
<feature type="transmembrane region" description="Helical" evidence="8">
    <location>
        <begin position="112"/>
        <end position="133"/>
    </location>
</feature>
<reference evidence="9 10" key="1">
    <citation type="submission" date="2014-12" db="EMBL/GenBank/DDBJ databases">
        <title>Draft genome sequence of Paenibacillus kamchatkensis strain B-2647.</title>
        <authorList>
            <person name="Karlyshev A.V."/>
            <person name="Kudryashova E.B."/>
        </authorList>
    </citation>
    <scope>NUCLEOTIDE SEQUENCE [LARGE SCALE GENOMIC DNA]</scope>
    <source>
        <strain evidence="9 10">VKM B-2647</strain>
    </source>
</reference>
<keyword evidence="10" id="KW-1185">Reference proteome</keyword>
<keyword evidence="6 8" id="KW-1133">Transmembrane helix</keyword>
<evidence type="ECO:0000256" key="6">
    <source>
        <dbReference type="ARBA" id="ARBA00022989"/>
    </source>
</evidence>
<feature type="transmembrane region" description="Helical" evidence="8">
    <location>
        <begin position="300"/>
        <end position="317"/>
    </location>
</feature>
<comment type="similarity">
    <text evidence="2">Belongs to the amino acid-polyamine-organocation (APC) superfamily. Spore germination protein (SGP) (TC 2.A.3.9) family.</text>
</comment>
<evidence type="ECO:0000313" key="9">
    <source>
        <dbReference type="EMBL" id="KIL39016.1"/>
    </source>
</evidence>
<sequence length="367" mass="41256">MEKGNISAFQLAIMMYPGVLATGFLSLPTITAQYAKNDLWLTGIFAFFVGLASVYMAIRLHELYPKMTVIQYSEQIVGKIPGKMIGVAYFLYFFHGSGAITRQYAEFVTGNFLFHTPIVFVICSMLLLCSFAVRGGTEMLARSAVILTPVFVLPMFFLSLLGADLDVKNILPVLSHGIMPVLKGTISPQAWVSEFFIMSFFLPRLTDPGKIKKWGFISLCIVIFSMIYVNLLTLFVLGPDTANKTYPILAAFRYIRIGDFFENLEALLLAMWVAGNFVKIGVFYYAAVMSFSQWLELSDYRPVVFPVGIVIASFSFWDLPSFIHYSSYVRMEAPFEITTIFFGIPLLLFVIALIRNKKDPANLNANK</sequence>
<name>A0ABR5ADA2_9BACL</name>
<feature type="transmembrane region" description="Helical" evidence="8">
    <location>
        <begin position="181"/>
        <end position="202"/>
    </location>
</feature>
<dbReference type="InterPro" id="IPR004761">
    <property type="entry name" value="Spore_GerAB"/>
</dbReference>
<accession>A0ABR5ADA2</accession>
<evidence type="ECO:0000256" key="1">
    <source>
        <dbReference type="ARBA" id="ARBA00004141"/>
    </source>
</evidence>
<evidence type="ECO:0000256" key="4">
    <source>
        <dbReference type="ARBA" id="ARBA00022544"/>
    </source>
</evidence>
<keyword evidence="5 8" id="KW-0812">Transmembrane</keyword>
<feature type="transmembrane region" description="Helical" evidence="8">
    <location>
        <begin position="266"/>
        <end position="288"/>
    </location>
</feature>
<dbReference type="Proteomes" id="UP000031967">
    <property type="component" value="Unassembled WGS sequence"/>
</dbReference>
<dbReference type="Pfam" id="PF03845">
    <property type="entry name" value="Spore_permease"/>
    <property type="match status" value="1"/>
</dbReference>
<keyword evidence="4" id="KW-0309">Germination</keyword>
<evidence type="ECO:0000256" key="2">
    <source>
        <dbReference type="ARBA" id="ARBA00007998"/>
    </source>
</evidence>
<dbReference type="EMBL" id="JXAK01000045">
    <property type="protein sequence ID" value="KIL39016.1"/>
    <property type="molecule type" value="Genomic_DNA"/>
</dbReference>
<gene>
    <name evidence="9" type="ORF">SD70_22550</name>
</gene>
<protein>
    <submittedName>
        <fullName evidence="9">Spore gernimation protein</fullName>
    </submittedName>
</protein>
<dbReference type="PANTHER" id="PTHR34975">
    <property type="entry name" value="SPORE GERMINATION PROTEIN A2"/>
    <property type="match status" value="1"/>
</dbReference>
<keyword evidence="7 8" id="KW-0472">Membrane</keyword>
<dbReference type="RefSeq" id="WP_041049916.1">
    <property type="nucleotide sequence ID" value="NZ_JXAK01000045.1"/>
</dbReference>
<feature type="transmembrane region" description="Helical" evidence="8">
    <location>
        <begin position="214"/>
        <end position="237"/>
    </location>
</feature>